<organism evidence="2 3">
    <name type="scientific">Novosphingobium pituita</name>
    <dbReference type="NCBI Taxonomy" id="3056842"/>
    <lineage>
        <taxon>Bacteria</taxon>
        <taxon>Pseudomonadati</taxon>
        <taxon>Pseudomonadota</taxon>
        <taxon>Alphaproteobacteria</taxon>
        <taxon>Sphingomonadales</taxon>
        <taxon>Sphingomonadaceae</taxon>
        <taxon>Novosphingobium</taxon>
    </lineage>
</organism>
<keyword evidence="3" id="KW-1185">Reference proteome</keyword>
<dbReference type="InterPro" id="IPR019734">
    <property type="entry name" value="TPR_rpt"/>
</dbReference>
<protein>
    <recommendedName>
        <fullName evidence="4">Cell division coordinator CpoB</fullName>
    </recommendedName>
</protein>
<evidence type="ECO:0000313" key="3">
    <source>
        <dbReference type="Proteomes" id="UP001187221"/>
    </source>
</evidence>
<accession>A0ABQ6P935</accession>
<dbReference type="Proteomes" id="UP001187221">
    <property type="component" value="Unassembled WGS sequence"/>
</dbReference>
<feature type="compositionally biased region" description="Low complexity" evidence="1">
    <location>
        <begin position="137"/>
        <end position="192"/>
    </location>
</feature>
<dbReference type="EMBL" id="BTFW01000001">
    <property type="protein sequence ID" value="GMM61370.1"/>
    <property type="molecule type" value="Genomic_DNA"/>
</dbReference>
<sequence>MKTKFRMTASGTGSGIGAAVALALAVAVVAPVAVPVAHAQQADGASEARLRKIEAEIRALQRKVFPDGAGRTFGPEITATPQPSAPAAPAEATTPLTDVLARLDTVESQLRQITASTEENQNHLSKLDTRVSALESAAAPQAPADGAQGAGAPLAGPAAPARVTSTAQAPARSGAAPAATRPAPAAATPAARTAASADRVAAVAAIEKPSTGDKAEDEYSYGFRLYDAKFYPEAQAQLTKFVQAYPKSSRISYARNLLGRAYLDDGKPGTAAQWFLQNYLGDKQGARASESLLNLGVAMTRIKDTKRACGAFGELRDTYPDDVAGRLKGQYEAAIKGVKCN</sequence>
<evidence type="ECO:0000313" key="2">
    <source>
        <dbReference type="EMBL" id="GMM61370.1"/>
    </source>
</evidence>
<feature type="region of interest" description="Disordered" evidence="1">
    <location>
        <begin position="136"/>
        <end position="192"/>
    </location>
</feature>
<dbReference type="SUPFAM" id="SSF48452">
    <property type="entry name" value="TPR-like"/>
    <property type="match status" value="1"/>
</dbReference>
<evidence type="ECO:0008006" key="4">
    <source>
        <dbReference type="Google" id="ProtNLM"/>
    </source>
</evidence>
<name>A0ABQ6P935_9SPHN</name>
<proteinExistence type="predicted"/>
<reference evidence="2 3" key="1">
    <citation type="submission" date="2023-06" db="EMBL/GenBank/DDBJ databases">
        <title>Draft genome sequence of Novosphingobium sp. strain IK01.</title>
        <authorList>
            <person name="Hatamoto M."/>
            <person name="Ikarashi T."/>
            <person name="Yamaguchi T."/>
        </authorList>
    </citation>
    <scope>NUCLEOTIDE SEQUENCE [LARGE SCALE GENOMIC DNA]</scope>
    <source>
        <strain evidence="2 3">IK01</strain>
    </source>
</reference>
<evidence type="ECO:0000256" key="1">
    <source>
        <dbReference type="SAM" id="MobiDB-lite"/>
    </source>
</evidence>
<comment type="caution">
    <text evidence="2">The sequence shown here is derived from an EMBL/GenBank/DDBJ whole genome shotgun (WGS) entry which is preliminary data.</text>
</comment>
<dbReference type="InterPro" id="IPR011990">
    <property type="entry name" value="TPR-like_helical_dom_sf"/>
</dbReference>
<dbReference type="Pfam" id="PF13174">
    <property type="entry name" value="TPR_6"/>
    <property type="match status" value="1"/>
</dbReference>
<dbReference type="Gene3D" id="1.25.40.10">
    <property type="entry name" value="Tetratricopeptide repeat domain"/>
    <property type="match status" value="1"/>
</dbReference>
<gene>
    <name evidence="2" type="ORF">NUTIK01_21470</name>
</gene>